<dbReference type="Proteomes" id="UP000031575">
    <property type="component" value="Unassembled WGS sequence"/>
</dbReference>
<accession>A0A0C2F8D9</accession>
<dbReference type="GeneID" id="63677211"/>
<dbReference type="SUPFAM" id="SSF54495">
    <property type="entry name" value="UBC-like"/>
    <property type="match status" value="1"/>
</dbReference>
<dbReference type="InterPro" id="IPR000608">
    <property type="entry name" value="UBC"/>
</dbReference>
<proteinExistence type="predicted"/>
<sequence length="149" mass="16975">MATAQVPRNFKLLDELEKGEKGLHGGVCSYGLEDPEDILMTNWRGTIWGPPHGNHANRIYELKMQCGEHYPQKPPVIHFVTKINLPGVDGVNGLVDKNSFDILRDWETSPKELLSLEAAMMAIRKCMEKNNKLAQPEENVRYDIYKDLI</sequence>
<dbReference type="PROSITE" id="PS50127">
    <property type="entry name" value="UBC_2"/>
    <property type="match status" value="1"/>
</dbReference>
<reference evidence="3 4" key="1">
    <citation type="journal article" date="2014" name="BMC Genomics">
        <title>Comparative genomics of the major fungal agents of human and animal Sporotrichosis: Sporothrix schenckii and Sporothrix brasiliensis.</title>
        <authorList>
            <person name="Teixeira M.M."/>
            <person name="de Almeida L.G."/>
            <person name="Kubitschek-Barreira P."/>
            <person name="Alves F.L."/>
            <person name="Kioshima E.S."/>
            <person name="Abadio A.K."/>
            <person name="Fernandes L."/>
            <person name="Derengowski L.S."/>
            <person name="Ferreira K.S."/>
            <person name="Souza R.C."/>
            <person name="Ruiz J.C."/>
            <person name="de Andrade N.C."/>
            <person name="Paes H.C."/>
            <person name="Nicola A.M."/>
            <person name="Albuquerque P."/>
            <person name="Gerber A.L."/>
            <person name="Martins V.P."/>
            <person name="Peconick L.D."/>
            <person name="Neto A.V."/>
            <person name="Chaucanez C.B."/>
            <person name="Silva P.A."/>
            <person name="Cunha O.L."/>
            <person name="de Oliveira F.F."/>
            <person name="dos Santos T.C."/>
            <person name="Barros A.L."/>
            <person name="Soares M.A."/>
            <person name="de Oliveira L.M."/>
            <person name="Marini M.M."/>
            <person name="Villalobos-Duno H."/>
            <person name="Cunha M.M."/>
            <person name="de Hoog S."/>
            <person name="da Silveira J.F."/>
            <person name="Henrissat B."/>
            <person name="Nino-Vega G.A."/>
            <person name="Cisalpino P.S."/>
            <person name="Mora-Montes H.M."/>
            <person name="Almeida S.R."/>
            <person name="Stajich J.E."/>
            <person name="Lopes-Bezerra L.M."/>
            <person name="Vasconcelos A.T."/>
            <person name="Felipe M.S."/>
        </authorList>
    </citation>
    <scope>NUCLEOTIDE SEQUENCE [LARGE SCALE GENOMIC DNA]</scope>
    <source>
        <strain evidence="3 4">5110</strain>
    </source>
</reference>
<dbReference type="AlphaFoldDB" id="A0A0C2F8D9"/>
<keyword evidence="1" id="KW-0833">Ubl conjugation pathway</keyword>
<evidence type="ECO:0000259" key="2">
    <source>
        <dbReference type="PROSITE" id="PS50127"/>
    </source>
</evidence>
<dbReference type="Gene3D" id="3.10.110.10">
    <property type="entry name" value="Ubiquitin Conjugating Enzyme"/>
    <property type="match status" value="1"/>
</dbReference>
<dbReference type="RefSeq" id="XP_040623334.1">
    <property type="nucleotide sequence ID" value="XM_040762290.1"/>
</dbReference>
<dbReference type="SMART" id="SM00212">
    <property type="entry name" value="UBCc"/>
    <property type="match status" value="1"/>
</dbReference>
<dbReference type="InterPro" id="IPR016135">
    <property type="entry name" value="UBQ-conjugating_enzyme/RWD"/>
</dbReference>
<dbReference type="HOGENOM" id="CLU_063065_4_0_1"/>
<dbReference type="CDD" id="cd23807">
    <property type="entry name" value="UEV_UBE2V"/>
    <property type="match status" value="1"/>
</dbReference>
<dbReference type="VEuPathDB" id="FungiDB:SPBR_04003"/>
<name>A0A0C2F8D9_9PEZI</name>
<organism evidence="3 4">
    <name type="scientific">Sporothrix brasiliensis 5110</name>
    <dbReference type="NCBI Taxonomy" id="1398154"/>
    <lineage>
        <taxon>Eukaryota</taxon>
        <taxon>Fungi</taxon>
        <taxon>Dikarya</taxon>
        <taxon>Ascomycota</taxon>
        <taxon>Pezizomycotina</taxon>
        <taxon>Sordariomycetes</taxon>
        <taxon>Sordariomycetidae</taxon>
        <taxon>Ophiostomatales</taxon>
        <taxon>Ophiostomataceae</taxon>
        <taxon>Sporothrix</taxon>
    </lineage>
</organism>
<dbReference type="GO" id="GO:0006301">
    <property type="term" value="P:DNA damage tolerance"/>
    <property type="evidence" value="ECO:0007669"/>
    <property type="project" value="UniProtKB-ARBA"/>
</dbReference>
<evidence type="ECO:0000313" key="3">
    <source>
        <dbReference type="EMBL" id="KIH95324.1"/>
    </source>
</evidence>
<dbReference type="OrthoDB" id="6508832at2759"/>
<dbReference type="EMBL" id="AWTV01000001">
    <property type="protein sequence ID" value="KIH95324.1"/>
    <property type="molecule type" value="Genomic_DNA"/>
</dbReference>
<evidence type="ECO:0000313" key="4">
    <source>
        <dbReference type="Proteomes" id="UP000031575"/>
    </source>
</evidence>
<keyword evidence="4" id="KW-1185">Reference proteome</keyword>
<protein>
    <submittedName>
        <fullName evidence="3">Ubiquitin-conjugating enzyme E2 variant</fullName>
    </submittedName>
</protein>
<dbReference type="Pfam" id="PF00179">
    <property type="entry name" value="UQ_con"/>
    <property type="match status" value="1"/>
</dbReference>
<feature type="domain" description="UBC core" evidence="2">
    <location>
        <begin position="7"/>
        <end position="149"/>
    </location>
</feature>
<gene>
    <name evidence="3" type="ORF">SPBR_04003</name>
</gene>
<comment type="caution">
    <text evidence="3">The sequence shown here is derived from an EMBL/GenBank/DDBJ whole genome shotgun (WGS) entry which is preliminary data.</text>
</comment>
<dbReference type="FunFam" id="3.10.110.10:FF:000026">
    <property type="entry name" value="Ubiquitin-conjugating enzyme E2 variant"/>
    <property type="match status" value="1"/>
</dbReference>
<evidence type="ECO:0000256" key="1">
    <source>
        <dbReference type="ARBA" id="ARBA00022786"/>
    </source>
</evidence>
<dbReference type="PANTHER" id="PTHR24068">
    <property type="entry name" value="UBIQUITIN-CONJUGATING ENZYME E2"/>
    <property type="match status" value="1"/>
</dbReference>